<proteinExistence type="predicted"/>
<gene>
    <name evidence="1" type="ORF">EV667_2324</name>
</gene>
<dbReference type="Pfam" id="PF00378">
    <property type="entry name" value="ECH_1"/>
    <property type="match status" value="1"/>
</dbReference>
<sequence>MSEEPAFDFFQFVAKDGVAVLTIDRPPVNALSRDLYESLDRVIDHIEATPAIRVVVLACKPDARAWIGGGDLKEFLSFTAETRRARHDYVEGVTDRFYRLSCPTIAAVTKPAIGGGMVFASVCDIIVAAETAFFSMPEVDRSLTGGAGSYFNRLNLPVSFIREMILTGRRLNAAELRDVGFLNYVLPEDGVLPKAMELAELIAAKSSAAVRAIKESANLIDRIGWEKGRDAAHEVSAARLVDGPDYKEAISAFLERRKPVFNH</sequence>
<dbReference type="AlphaFoldDB" id="A0A4R1I4L2"/>
<name>A0A4R1I4L2_ANCAQ</name>
<comment type="caution">
    <text evidence="1">The sequence shown here is derived from an EMBL/GenBank/DDBJ whole genome shotgun (WGS) entry which is preliminary data.</text>
</comment>
<dbReference type="GO" id="GO:0003824">
    <property type="term" value="F:catalytic activity"/>
    <property type="evidence" value="ECO:0007669"/>
    <property type="project" value="UniProtKB-ARBA"/>
</dbReference>
<dbReference type="Gene3D" id="3.90.226.10">
    <property type="entry name" value="2-enoyl-CoA Hydratase, Chain A, domain 1"/>
    <property type="match status" value="1"/>
</dbReference>
<dbReference type="OrthoDB" id="5730382at2"/>
<dbReference type="EMBL" id="SMFY01000002">
    <property type="protein sequence ID" value="TCK28320.1"/>
    <property type="molecule type" value="Genomic_DNA"/>
</dbReference>
<evidence type="ECO:0000313" key="1">
    <source>
        <dbReference type="EMBL" id="TCK28320.1"/>
    </source>
</evidence>
<keyword evidence="2" id="KW-1185">Reference proteome</keyword>
<reference evidence="1 2" key="1">
    <citation type="submission" date="2019-03" db="EMBL/GenBank/DDBJ databases">
        <title>Genomic Encyclopedia of Type Strains, Phase IV (KMG-IV): sequencing the most valuable type-strain genomes for metagenomic binning, comparative biology and taxonomic classification.</title>
        <authorList>
            <person name="Goeker M."/>
        </authorList>
    </citation>
    <scope>NUCLEOTIDE SEQUENCE [LARGE SCALE GENOMIC DNA]</scope>
    <source>
        <strain evidence="1 2">DSM 101</strain>
    </source>
</reference>
<dbReference type="InterPro" id="IPR029045">
    <property type="entry name" value="ClpP/crotonase-like_dom_sf"/>
</dbReference>
<dbReference type="RefSeq" id="WP_131835479.1">
    <property type="nucleotide sequence ID" value="NZ_SMFY01000002.1"/>
</dbReference>
<dbReference type="CDD" id="cd06558">
    <property type="entry name" value="crotonase-like"/>
    <property type="match status" value="1"/>
</dbReference>
<evidence type="ECO:0000313" key="2">
    <source>
        <dbReference type="Proteomes" id="UP000295030"/>
    </source>
</evidence>
<dbReference type="InterPro" id="IPR001753">
    <property type="entry name" value="Enoyl-CoA_hydra/iso"/>
</dbReference>
<accession>A0A4R1I4L2</accession>
<dbReference type="SUPFAM" id="SSF52096">
    <property type="entry name" value="ClpP/crotonase"/>
    <property type="match status" value="1"/>
</dbReference>
<dbReference type="PANTHER" id="PTHR11941">
    <property type="entry name" value="ENOYL-COA HYDRATASE-RELATED"/>
    <property type="match status" value="1"/>
</dbReference>
<protein>
    <submittedName>
        <fullName evidence="1">Short chain enoyl-CoA hydratase</fullName>
    </submittedName>
</protein>
<dbReference type="PANTHER" id="PTHR11941:SF54">
    <property type="entry name" value="ENOYL-COA HYDRATASE, MITOCHONDRIAL"/>
    <property type="match status" value="1"/>
</dbReference>
<dbReference type="Proteomes" id="UP000295030">
    <property type="component" value="Unassembled WGS sequence"/>
</dbReference>
<dbReference type="GO" id="GO:0006635">
    <property type="term" value="P:fatty acid beta-oxidation"/>
    <property type="evidence" value="ECO:0007669"/>
    <property type="project" value="TreeGrafter"/>
</dbReference>
<organism evidence="1 2">
    <name type="scientific">Ancylobacter aquaticus</name>
    <dbReference type="NCBI Taxonomy" id="100"/>
    <lineage>
        <taxon>Bacteria</taxon>
        <taxon>Pseudomonadati</taxon>
        <taxon>Pseudomonadota</taxon>
        <taxon>Alphaproteobacteria</taxon>
        <taxon>Hyphomicrobiales</taxon>
        <taxon>Xanthobacteraceae</taxon>
        <taxon>Ancylobacter</taxon>
    </lineage>
</organism>